<dbReference type="AlphaFoldDB" id="A0A1D7W0V5"/>
<evidence type="ECO:0000313" key="1">
    <source>
        <dbReference type="EMBL" id="AOP52643.1"/>
    </source>
</evidence>
<accession>A0A1D7W0V5</accession>
<dbReference type="EMBL" id="CP017150">
    <property type="protein sequence ID" value="AOP52643.1"/>
    <property type="molecule type" value="Genomic_DNA"/>
</dbReference>
<reference evidence="2" key="1">
    <citation type="submission" date="2016-09" db="EMBL/GenBank/DDBJ databases">
        <title>Complete Genome Sequence of Brevibacterium linens SMQ-1335.</title>
        <authorList>
            <person name="de Melo A.G."/>
            <person name="Labrie S.J."/>
            <person name="Dumaresq J."/>
            <person name="Roberts R.J."/>
            <person name="Tremblay D.M."/>
            <person name="Moineau S."/>
        </authorList>
    </citation>
    <scope>NUCLEOTIDE SEQUENCE [LARGE SCALE GENOMIC DNA]</scope>
    <source>
        <strain evidence="2">SMQ-1335</strain>
    </source>
</reference>
<gene>
    <name evidence="1" type="ORF">BLSMQ_0931</name>
</gene>
<dbReference type="Proteomes" id="UP000094793">
    <property type="component" value="Chromosome"/>
</dbReference>
<sequence>MTLISTMIPATDRIVKSTGSTVNRSSDHPVSFAPTLHLIPGGKKLVS</sequence>
<proteinExistence type="predicted"/>
<dbReference type="KEGG" id="blin:BLSMQ_0931"/>
<protein>
    <submittedName>
        <fullName evidence="1">Uncharacterized protein</fullName>
    </submittedName>
</protein>
<organism evidence="1 2">
    <name type="scientific">Brevibacterium aurantiacum</name>
    <dbReference type="NCBI Taxonomy" id="273384"/>
    <lineage>
        <taxon>Bacteria</taxon>
        <taxon>Bacillati</taxon>
        <taxon>Actinomycetota</taxon>
        <taxon>Actinomycetes</taxon>
        <taxon>Micrococcales</taxon>
        <taxon>Brevibacteriaceae</taxon>
        <taxon>Brevibacterium</taxon>
    </lineage>
</organism>
<name>A0A1D7W0V5_BREAU</name>
<evidence type="ECO:0000313" key="2">
    <source>
        <dbReference type="Proteomes" id="UP000094793"/>
    </source>
</evidence>